<dbReference type="GO" id="GO:0005852">
    <property type="term" value="C:eukaryotic translation initiation factor 3 complex"/>
    <property type="evidence" value="ECO:0007669"/>
    <property type="project" value="UniProtKB-UniRule"/>
</dbReference>
<evidence type="ECO:0000256" key="9">
    <source>
        <dbReference type="PIRNR" id="PIRNR036424"/>
    </source>
</evidence>
<comment type="caution">
    <text evidence="11">The sequence shown here is derived from an EMBL/GenBank/DDBJ whole genome shotgun (WGS) entry which is preliminary data.</text>
</comment>
<keyword evidence="7 8" id="KW-0648">Protein biosynthesis</keyword>
<dbReference type="FunFam" id="3.30.70.330:FF:000235">
    <property type="entry name" value="Eukaryotic translation initiation factor 3 subunit B"/>
    <property type="match status" value="1"/>
</dbReference>
<dbReference type="InterPro" id="IPR015943">
    <property type="entry name" value="WD40/YVTN_repeat-like_dom_sf"/>
</dbReference>
<proteinExistence type="inferred from homology"/>
<dbReference type="HAMAP" id="MF_03001">
    <property type="entry name" value="eIF3b"/>
    <property type="match status" value="1"/>
</dbReference>
<evidence type="ECO:0000259" key="10">
    <source>
        <dbReference type="PROSITE" id="PS50102"/>
    </source>
</evidence>
<name>A0A015JEB2_RHIIW</name>
<evidence type="ECO:0000256" key="4">
    <source>
        <dbReference type="ARBA" id="ARBA00022574"/>
    </source>
</evidence>
<dbReference type="FunFam" id="2.130.10.10:FF:000419">
    <property type="entry name" value="Eukaryotic translation initiation factor 3 subunit B"/>
    <property type="match status" value="1"/>
</dbReference>
<accession>A0A015JEB2</accession>
<dbReference type="EMBL" id="JEMT01028986">
    <property type="protein sequence ID" value="EXX53311.1"/>
    <property type="molecule type" value="Genomic_DNA"/>
</dbReference>
<evidence type="ECO:0000256" key="7">
    <source>
        <dbReference type="ARBA" id="ARBA00022917"/>
    </source>
</evidence>
<dbReference type="OrthoDB" id="10250414at2759"/>
<dbReference type="Gene3D" id="3.30.70.330">
    <property type="match status" value="1"/>
</dbReference>
<dbReference type="PANTHER" id="PTHR14068:SF0">
    <property type="entry name" value="EUKARYOTIC TRANSLATION INITIATION FACTOR 3 SUBUNIT B"/>
    <property type="match status" value="1"/>
</dbReference>
<evidence type="ECO:0000313" key="11">
    <source>
        <dbReference type="EMBL" id="EXX53309.1"/>
    </source>
</evidence>
<dbReference type="PIRSF" id="PIRSF036424">
    <property type="entry name" value="eIF3b"/>
    <property type="match status" value="1"/>
</dbReference>
<sequence length="738" mass="85588">MLGFDVSRLPQTEDDIDFSDIEAKYQVPFEEGFDTIIVVDNVPIVDERKVDKLLTVIKKIFKNAGEIKENGINMPMEISSEAEKLNSKGYLFIEFETPEQASLAIKNYDNYPMDKTHYLSVNRFTDIEKYSQIEEEYKEPEEEKFVEKEHLRSWLTDPQARDQFVLYRGDDVSIFWNRKTEPPEEEHKRVYWTETYVQWSPLGTYLATFHRQGIALWGGPSWNKIIRFVHPGVKLIDFSPNERFLVTWSNEPITLGTNGGLGTPFGHEDEGNQIIIWDVLTGNLLRSFPSSTSTDGTPNKITWPMFKWSPFDKYFARVTPGQQISVYETPSMVLVDKKSIKIEGVEDFEWAPASDKEKHNSGDKKNKEKLLSYWTPEIDNQPARVTLLNIPSKEIIRTRNLVNVKDCKMHWQSNGDFLCVKIDRHTKTKKSTFANLEIFRVREKDIPVEVIEVKDRVIAFAWEPKGERFAIITTNDPSYGQPTQGGVTLRTNVSFYCLEKPKPGKGGGTANFKLIKTLEKKTANAIYWSPRGRHVILATLRSTTVFDLEFWDLDFDTIGDQKEGSKNDSSASIQLMSTQEHYGVTDIEWDPTGRYVITSASVWRHSMENGYTLWDFKGAQLQKQLLDNFKQLLWRPRPKSLLSDDDKKTIRKNLREYSKTFEAEDALAQTSVSKELLAHRRRLIDEWNAWRKRVEKDLAEERERAGVPVISRKDDDNVEIIEEWIEEVVDEIEEIVED</sequence>
<evidence type="ECO:0000256" key="1">
    <source>
        <dbReference type="ARBA" id="ARBA00004496"/>
    </source>
</evidence>
<dbReference type="GO" id="GO:0003743">
    <property type="term" value="F:translation initiation factor activity"/>
    <property type="evidence" value="ECO:0007669"/>
    <property type="project" value="UniProtKB-UniRule"/>
</dbReference>
<keyword evidence="5" id="KW-0677">Repeat</keyword>
<dbReference type="CDD" id="cd12278">
    <property type="entry name" value="RRM_eIF3B"/>
    <property type="match status" value="1"/>
</dbReference>
<keyword evidence="12" id="KW-1185">Reference proteome</keyword>
<dbReference type="GO" id="GO:0016282">
    <property type="term" value="C:eukaryotic 43S preinitiation complex"/>
    <property type="evidence" value="ECO:0007669"/>
    <property type="project" value="UniProtKB-UniRule"/>
</dbReference>
<dbReference type="GO" id="GO:0003723">
    <property type="term" value="F:RNA binding"/>
    <property type="evidence" value="ECO:0007669"/>
    <property type="project" value="UniProtKB-UniRule"/>
</dbReference>
<evidence type="ECO:0000256" key="2">
    <source>
        <dbReference type="ARBA" id="ARBA00022490"/>
    </source>
</evidence>
<comment type="subcellular location">
    <subcellularLocation>
        <location evidence="1 8 9">Cytoplasm</location>
    </subcellularLocation>
</comment>
<dbReference type="SMR" id="A0A015JEB2"/>
<organism evidence="11 12">
    <name type="scientific">Rhizophagus irregularis (strain DAOM 197198w)</name>
    <name type="common">Glomus intraradices</name>
    <dbReference type="NCBI Taxonomy" id="1432141"/>
    <lineage>
        <taxon>Eukaryota</taxon>
        <taxon>Fungi</taxon>
        <taxon>Fungi incertae sedis</taxon>
        <taxon>Mucoromycota</taxon>
        <taxon>Glomeromycotina</taxon>
        <taxon>Glomeromycetes</taxon>
        <taxon>Glomerales</taxon>
        <taxon>Glomeraceae</taxon>
        <taxon>Rhizophagus</taxon>
    </lineage>
</organism>
<reference evidence="11 12" key="1">
    <citation type="submission" date="2014-02" db="EMBL/GenBank/DDBJ databases">
        <title>Single nucleus genome sequencing reveals high similarity among nuclei of an endomycorrhizal fungus.</title>
        <authorList>
            <person name="Lin K."/>
            <person name="Geurts R."/>
            <person name="Zhang Z."/>
            <person name="Limpens E."/>
            <person name="Saunders D.G."/>
            <person name="Mu D."/>
            <person name="Pang E."/>
            <person name="Cao H."/>
            <person name="Cha H."/>
            <person name="Lin T."/>
            <person name="Zhou Q."/>
            <person name="Shang Y."/>
            <person name="Li Y."/>
            <person name="Ivanov S."/>
            <person name="Sharma T."/>
            <person name="Velzen R.V."/>
            <person name="Ruijter N.D."/>
            <person name="Aanen D.K."/>
            <person name="Win J."/>
            <person name="Kamoun S."/>
            <person name="Bisseling T."/>
            <person name="Huang S."/>
        </authorList>
    </citation>
    <scope>NUCLEOTIDE SEQUENCE [LARGE SCALE GENOMIC DNA]</scope>
    <source>
        <strain evidence="11">DAOM 197198w</strain>
        <strain evidence="12">DAOM197198w</strain>
    </source>
</reference>
<evidence type="ECO:0000256" key="6">
    <source>
        <dbReference type="ARBA" id="ARBA00022884"/>
    </source>
</evidence>
<dbReference type="Gene3D" id="2.130.10.10">
    <property type="entry name" value="YVTN repeat-like/Quinoprotein amine dehydrogenase"/>
    <property type="match status" value="2"/>
</dbReference>
<dbReference type="STRING" id="1432141.A0A015JEB2"/>
<dbReference type="GO" id="GO:0031369">
    <property type="term" value="F:translation initiation factor binding"/>
    <property type="evidence" value="ECO:0007669"/>
    <property type="project" value="InterPro"/>
</dbReference>
<evidence type="ECO:0000256" key="5">
    <source>
        <dbReference type="ARBA" id="ARBA00022737"/>
    </source>
</evidence>
<keyword evidence="2 8" id="KW-0963">Cytoplasm</keyword>
<dbReference type="InterPro" id="IPR035979">
    <property type="entry name" value="RBD_domain_sf"/>
</dbReference>
<dbReference type="EMBL" id="JEMT01028986">
    <property type="protein sequence ID" value="EXX53309.1"/>
    <property type="molecule type" value="Genomic_DNA"/>
</dbReference>
<keyword evidence="4" id="KW-0853">WD repeat</keyword>
<comment type="similarity">
    <text evidence="8 9">Belongs to the eIF-3 subunit B family.</text>
</comment>
<dbReference type="GO" id="GO:0001732">
    <property type="term" value="P:formation of cytoplasmic translation initiation complex"/>
    <property type="evidence" value="ECO:0007669"/>
    <property type="project" value="UniProtKB-UniRule"/>
</dbReference>
<dbReference type="PANTHER" id="PTHR14068">
    <property type="entry name" value="EUKARYOTIC TRANSLATION INITIATION FACTOR 3 EIF3 -RELATED"/>
    <property type="match status" value="1"/>
</dbReference>
<dbReference type="InterPro" id="IPR012677">
    <property type="entry name" value="Nucleotide-bd_a/b_plait_sf"/>
</dbReference>
<comment type="function">
    <text evidence="8">RNA-binding component of the eukaryotic translation initiation factor 3 (eIF-3) complex, which is involved in protein synthesis of a specialized repertoire of mRNAs and, together with other initiation factors, stimulates binding of mRNA and methionyl-tRNAi to the 40S ribosome. The eIF-3 complex specifically targets and initiates translation of a subset of mRNAs involved in cell proliferation.</text>
</comment>
<comment type="subunit">
    <text evidence="8 9">Component of the eukaryotic translation initiation factor 3 (eIF-3) complex.</text>
</comment>
<dbReference type="PROSITE" id="PS50102">
    <property type="entry name" value="RRM"/>
    <property type="match status" value="1"/>
</dbReference>
<dbReference type="InterPro" id="IPR034363">
    <property type="entry name" value="eIF3B_RRM"/>
</dbReference>
<feature type="domain" description="RRM" evidence="10">
    <location>
        <begin position="35"/>
        <end position="126"/>
    </location>
</feature>
<dbReference type="InterPro" id="IPR011400">
    <property type="entry name" value="EIF3B"/>
</dbReference>
<gene>
    <name evidence="8" type="primary">PRT1</name>
    <name evidence="11" type="ORF">RirG_245100</name>
</gene>
<dbReference type="InterPro" id="IPR013979">
    <property type="entry name" value="TIF_beta_prop-like"/>
</dbReference>
<protein>
    <recommendedName>
        <fullName evidence="8">Eukaryotic translation initiation factor 3 subunit B</fullName>
        <shortName evidence="8">eIF3b</shortName>
    </recommendedName>
    <alternativeName>
        <fullName evidence="8">Eukaryotic translation initiation factor 3 90 kDa subunit homolog</fullName>
        <shortName evidence="8">eIF3 p90</shortName>
    </alternativeName>
    <alternativeName>
        <fullName evidence="8">Translation initiation factor eIF3, p90 subunit homolog</fullName>
    </alternativeName>
</protein>
<dbReference type="Pfam" id="PF08662">
    <property type="entry name" value="eIF2A"/>
    <property type="match status" value="1"/>
</dbReference>
<evidence type="ECO:0000256" key="8">
    <source>
        <dbReference type="HAMAP-Rule" id="MF_03001"/>
    </source>
</evidence>
<dbReference type="GO" id="GO:0033290">
    <property type="term" value="C:eukaryotic 48S preinitiation complex"/>
    <property type="evidence" value="ECO:0007669"/>
    <property type="project" value="UniProtKB-UniRule"/>
</dbReference>
<dbReference type="Proteomes" id="UP000022910">
    <property type="component" value="Unassembled WGS sequence"/>
</dbReference>
<keyword evidence="3 8" id="KW-0396">Initiation factor</keyword>
<dbReference type="Pfam" id="PF00076">
    <property type="entry name" value="RRM_1"/>
    <property type="match status" value="1"/>
</dbReference>
<comment type="function">
    <text evidence="9">Component of the eukaryotic translation initiation factor 3 (eIF-3) complex, which is involved in protein synthesis and, together with other initiation factors, stimulates binding of mRNA and methionyl-tRNAi to the 40S ribosome.</text>
</comment>
<evidence type="ECO:0000256" key="3">
    <source>
        <dbReference type="ARBA" id="ARBA00022540"/>
    </source>
</evidence>
<dbReference type="SUPFAM" id="SSF82171">
    <property type="entry name" value="DPP6 N-terminal domain-like"/>
    <property type="match status" value="1"/>
</dbReference>
<keyword evidence="6 8" id="KW-0694">RNA-binding</keyword>
<dbReference type="AlphaFoldDB" id="A0A015JEB2"/>
<dbReference type="SUPFAM" id="SSF54928">
    <property type="entry name" value="RNA-binding domain, RBD"/>
    <property type="match status" value="1"/>
</dbReference>
<dbReference type="InterPro" id="IPR000504">
    <property type="entry name" value="RRM_dom"/>
</dbReference>
<evidence type="ECO:0000313" key="12">
    <source>
        <dbReference type="Proteomes" id="UP000022910"/>
    </source>
</evidence>